<protein>
    <submittedName>
        <fullName evidence="1">Uncharacterized protein</fullName>
    </submittedName>
</protein>
<sequence length="516" mass="60755">DESDDEDVEIFGIQQPSNHNALSINETAEISVEQLRNNIKEIIYEQLEDLDEQSFHQNKTSSNELIKTYNDEDLNSYNHSTKSQMMIDEPQLRKEEHKYQEQSKKVKNGSKQRITLYHAPLPRITDIDNVSETSPLSQPFANENTILPFYIICREEELCEATQNVIQQQTPITDDDEKEIGNKRKIRKGIFRERSKKKLEESIKSFVYDQIFGKKGTCKYGNEYSILDEDDYEQKDNNESDILSWCFQVSDNINLISALTEEEEHRVTHEVWKMPNFESEVFSEVKESVINELQQLTPIKANSAEIAFQARTRTEGKHIEGKRIEGTGAMPLNLSRDVLSFANNVSGQHIEDLRKQIFLSKSQLFKNEDVSWCLNPFGIQDRKSSRKGKEVKCNDESDNYEYKMEKQGSSLNKKEVVPLEEEEEDYQEDCYDFELIDRDMNQMKMEEKKKKMIMIRCFFEGDEDGYEEGLRDLDYYNFGLFFGECYYYYYYEEDEQAYYEDPDEQEEAQFALKRGD</sequence>
<accession>A0A5J4UNY0</accession>
<dbReference type="Proteomes" id="UP000324800">
    <property type="component" value="Unassembled WGS sequence"/>
</dbReference>
<name>A0A5J4UNY0_9EUKA</name>
<evidence type="ECO:0000313" key="1">
    <source>
        <dbReference type="EMBL" id="KAA6372053.1"/>
    </source>
</evidence>
<reference evidence="1 2" key="1">
    <citation type="submission" date="2019-03" db="EMBL/GenBank/DDBJ databases">
        <title>Single cell metagenomics reveals metabolic interactions within the superorganism composed of flagellate Streblomastix strix and complex community of Bacteroidetes bacteria on its surface.</title>
        <authorList>
            <person name="Treitli S.C."/>
            <person name="Kolisko M."/>
            <person name="Husnik F."/>
            <person name="Keeling P."/>
            <person name="Hampl V."/>
        </authorList>
    </citation>
    <scope>NUCLEOTIDE SEQUENCE [LARGE SCALE GENOMIC DNA]</scope>
    <source>
        <strain evidence="1">ST1C</strain>
    </source>
</reference>
<comment type="caution">
    <text evidence="1">The sequence shown here is derived from an EMBL/GenBank/DDBJ whole genome shotgun (WGS) entry which is preliminary data.</text>
</comment>
<feature type="non-terminal residue" evidence="1">
    <location>
        <position position="1"/>
    </location>
</feature>
<gene>
    <name evidence="1" type="ORF">EZS28_032420</name>
</gene>
<evidence type="ECO:0000313" key="2">
    <source>
        <dbReference type="Proteomes" id="UP000324800"/>
    </source>
</evidence>
<dbReference type="EMBL" id="SNRW01013936">
    <property type="protein sequence ID" value="KAA6372053.1"/>
    <property type="molecule type" value="Genomic_DNA"/>
</dbReference>
<dbReference type="AlphaFoldDB" id="A0A5J4UNY0"/>
<proteinExistence type="predicted"/>
<organism evidence="1 2">
    <name type="scientific">Streblomastix strix</name>
    <dbReference type="NCBI Taxonomy" id="222440"/>
    <lineage>
        <taxon>Eukaryota</taxon>
        <taxon>Metamonada</taxon>
        <taxon>Preaxostyla</taxon>
        <taxon>Oxymonadida</taxon>
        <taxon>Streblomastigidae</taxon>
        <taxon>Streblomastix</taxon>
    </lineage>
</organism>